<feature type="transmembrane region" description="Helical" evidence="4">
    <location>
        <begin position="21"/>
        <end position="39"/>
    </location>
</feature>
<dbReference type="RefSeq" id="WP_377544449.1">
    <property type="nucleotide sequence ID" value="NZ_JBHSBN010000006.1"/>
</dbReference>
<feature type="domain" description="Signal transduction histidine kinase subgroup 3 dimerisation and phosphoacceptor" evidence="5">
    <location>
        <begin position="191"/>
        <end position="257"/>
    </location>
</feature>
<keyword evidence="4" id="KW-0812">Transmembrane</keyword>
<keyword evidence="3" id="KW-0902">Two-component regulatory system</keyword>
<evidence type="ECO:0000259" key="5">
    <source>
        <dbReference type="Pfam" id="PF07730"/>
    </source>
</evidence>
<dbReference type="SUPFAM" id="SSF55874">
    <property type="entry name" value="ATPase domain of HSP90 chaperone/DNA topoisomerase II/histidine kinase"/>
    <property type="match status" value="1"/>
</dbReference>
<feature type="transmembrane region" description="Helical" evidence="4">
    <location>
        <begin position="127"/>
        <end position="146"/>
    </location>
</feature>
<accession>A0ABV8KKD7</accession>
<organism evidence="6 7">
    <name type="scientific">Micromonospora zhanjiangensis</name>
    <dbReference type="NCBI Taxonomy" id="1522057"/>
    <lineage>
        <taxon>Bacteria</taxon>
        <taxon>Bacillati</taxon>
        <taxon>Actinomycetota</taxon>
        <taxon>Actinomycetes</taxon>
        <taxon>Micromonosporales</taxon>
        <taxon>Micromonosporaceae</taxon>
        <taxon>Micromonospora</taxon>
    </lineage>
</organism>
<keyword evidence="4" id="KW-1133">Transmembrane helix</keyword>
<keyword evidence="1" id="KW-0808">Transferase</keyword>
<protein>
    <submittedName>
        <fullName evidence="6">Sensor histidine kinase</fullName>
    </submittedName>
</protein>
<evidence type="ECO:0000313" key="6">
    <source>
        <dbReference type="EMBL" id="MFC4106486.1"/>
    </source>
</evidence>
<feature type="transmembrane region" description="Helical" evidence="4">
    <location>
        <begin position="102"/>
        <end position="120"/>
    </location>
</feature>
<sequence length="376" mass="39548">MSSSPAPAERNMSPLSRGIGWLIGVVWLFYLGQPIGTAWHHPPGVGRTVSLVALAAFALCYVLLFTRIRRIWRAGQGVSASEAWLFLAGLTVLAVSTIPATGGDWLVTLVYVGTAAVLVLPTRVAALVVVLLAAVPVVSPLAVPAWAPDEGVAFAILLAAFAIHGVKRLNTRNNELIAAQAEIHRLAVAGERARTARDLHDILGHSLTVIAVKAELAGRLLEVDPRRAAVEIADLERLSREALADVRTTVGAYREVNLDTELASARTALCAAGIAAELPPTVGELPPERSELFGWAVREAVTNVVRHSGASRCVIGADRNWVEVTDDGAGPSAGAAPPTDVGHGLRGLRERADQLGARLTVGRAGPGGGFRLRVSL</sequence>
<dbReference type="InterPro" id="IPR050482">
    <property type="entry name" value="Sensor_HK_TwoCompSys"/>
</dbReference>
<dbReference type="PANTHER" id="PTHR24421">
    <property type="entry name" value="NITRATE/NITRITE SENSOR PROTEIN NARX-RELATED"/>
    <property type="match status" value="1"/>
</dbReference>
<keyword evidence="2 6" id="KW-0418">Kinase</keyword>
<dbReference type="GO" id="GO:0016301">
    <property type="term" value="F:kinase activity"/>
    <property type="evidence" value="ECO:0007669"/>
    <property type="project" value="UniProtKB-KW"/>
</dbReference>
<dbReference type="CDD" id="cd16917">
    <property type="entry name" value="HATPase_UhpB-NarQ-NarX-like"/>
    <property type="match status" value="1"/>
</dbReference>
<dbReference type="Gene3D" id="3.30.565.10">
    <property type="entry name" value="Histidine kinase-like ATPase, C-terminal domain"/>
    <property type="match status" value="1"/>
</dbReference>
<evidence type="ECO:0000256" key="4">
    <source>
        <dbReference type="SAM" id="Phobius"/>
    </source>
</evidence>
<feature type="transmembrane region" description="Helical" evidence="4">
    <location>
        <begin position="77"/>
        <end position="96"/>
    </location>
</feature>
<name>A0ABV8KKD7_9ACTN</name>
<gene>
    <name evidence="6" type="ORF">ACFOX0_11125</name>
</gene>
<proteinExistence type="predicted"/>
<feature type="transmembrane region" description="Helical" evidence="4">
    <location>
        <begin position="45"/>
        <end position="65"/>
    </location>
</feature>
<dbReference type="Pfam" id="PF07730">
    <property type="entry name" value="HisKA_3"/>
    <property type="match status" value="1"/>
</dbReference>
<dbReference type="EMBL" id="JBHSBN010000006">
    <property type="protein sequence ID" value="MFC4106486.1"/>
    <property type="molecule type" value="Genomic_DNA"/>
</dbReference>
<evidence type="ECO:0000256" key="2">
    <source>
        <dbReference type="ARBA" id="ARBA00022777"/>
    </source>
</evidence>
<dbReference type="Gene3D" id="1.20.5.1930">
    <property type="match status" value="1"/>
</dbReference>
<keyword evidence="7" id="KW-1185">Reference proteome</keyword>
<dbReference type="InterPro" id="IPR011712">
    <property type="entry name" value="Sig_transdc_His_kin_sub3_dim/P"/>
</dbReference>
<dbReference type="InterPro" id="IPR036890">
    <property type="entry name" value="HATPase_C_sf"/>
</dbReference>
<evidence type="ECO:0000313" key="7">
    <source>
        <dbReference type="Proteomes" id="UP001595868"/>
    </source>
</evidence>
<evidence type="ECO:0000256" key="3">
    <source>
        <dbReference type="ARBA" id="ARBA00023012"/>
    </source>
</evidence>
<evidence type="ECO:0000256" key="1">
    <source>
        <dbReference type="ARBA" id="ARBA00022679"/>
    </source>
</evidence>
<keyword evidence="4" id="KW-0472">Membrane</keyword>
<reference evidence="7" key="1">
    <citation type="journal article" date="2019" name="Int. J. Syst. Evol. Microbiol.">
        <title>The Global Catalogue of Microorganisms (GCM) 10K type strain sequencing project: providing services to taxonomists for standard genome sequencing and annotation.</title>
        <authorList>
            <consortium name="The Broad Institute Genomics Platform"/>
            <consortium name="The Broad Institute Genome Sequencing Center for Infectious Disease"/>
            <person name="Wu L."/>
            <person name="Ma J."/>
        </authorList>
    </citation>
    <scope>NUCLEOTIDE SEQUENCE [LARGE SCALE GENOMIC DNA]</scope>
    <source>
        <strain evidence="7">2902at01</strain>
    </source>
</reference>
<dbReference type="Proteomes" id="UP001595868">
    <property type="component" value="Unassembled WGS sequence"/>
</dbReference>
<comment type="caution">
    <text evidence="6">The sequence shown here is derived from an EMBL/GenBank/DDBJ whole genome shotgun (WGS) entry which is preliminary data.</text>
</comment>
<dbReference type="PANTHER" id="PTHR24421:SF63">
    <property type="entry name" value="SENSOR HISTIDINE KINASE DESK"/>
    <property type="match status" value="1"/>
</dbReference>